<name>A0AA43QWY1_MYCAR</name>
<evidence type="ECO:0000256" key="5">
    <source>
        <dbReference type="ARBA" id="ARBA00022932"/>
    </source>
</evidence>
<evidence type="ECO:0000256" key="4">
    <source>
        <dbReference type="ARBA" id="ARBA00022705"/>
    </source>
</evidence>
<dbReference type="InterPro" id="IPR040982">
    <property type="entry name" value="DNA_pol3_finger"/>
</dbReference>
<comment type="catalytic activity">
    <reaction evidence="6">
        <text>DNA(n) + a 2'-deoxyribonucleoside 5'-triphosphate = DNA(n+1) + diphosphate</text>
        <dbReference type="Rhea" id="RHEA:22508"/>
        <dbReference type="Rhea" id="RHEA-COMP:17339"/>
        <dbReference type="Rhea" id="RHEA-COMP:17340"/>
        <dbReference type="ChEBI" id="CHEBI:33019"/>
        <dbReference type="ChEBI" id="CHEBI:61560"/>
        <dbReference type="ChEBI" id="CHEBI:173112"/>
        <dbReference type="EC" id="2.7.7.7"/>
    </reaction>
</comment>
<dbReference type="AlphaFoldDB" id="A0AA43QWY1"/>
<dbReference type="Proteomes" id="UP001162175">
    <property type="component" value="Unassembled WGS sequence"/>
</dbReference>
<dbReference type="Pfam" id="PF02811">
    <property type="entry name" value="PHP"/>
    <property type="match status" value="1"/>
</dbReference>
<comment type="caution">
    <text evidence="8">The sequence shown here is derived from an EMBL/GenBank/DDBJ whole genome shotgun (WGS) entry which is preliminary data.</text>
</comment>
<dbReference type="InterPro" id="IPR016195">
    <property type="entry name" value="Pol/histidinol_Pase-like"/>
</dbReference>
<dbReference type="RefSeq" id="WP_268164446.1">
    <property type="nucleotide sequence ID" value="NZ_JAPFAP010000001.1"/>
</dbReference>
<dbReference type="GO" id="GO:0003887">
    <property type="term" value="F:DNA-directed DNA polymerase activity"/>
    <property type="evidence" value="ECO:0007669"/>
    <property type="project" value="UniProtKB-KW"/>
</dbReference>
<dbReference type="Pfam" id="PF17657">
    <property type="entry name" value="DNA_pol3_finger"/>
    <property type="match status" value="1"/>
</dbReference>
<dbReference type="InterPro" id="IPR010994">
    <property type="entry name" value="RuvA_2-like"/>
</dbReference>
<sequence>MKLFNLHLNTTFSFLESTITVDDAINKAILDNVEYLTFTEKNNFFSLGEANVKCQQNNIKPIFGLEVNLFIQDSKFGFILFAKNKKAFTDLHKISYRLLKNERINIEELLEKNKDIIIVENPELSYYKITKQVIQNNNYYISFNIEEINEYLDFCSYFQNVLIVNNFNTLDSQDFAIIELLNKMNGKNKPIRLNNPLFFEVENNDILIKKIIERTNKVVKNLFFPFSKNNYHLLTYPNNKELDSKNYLRFIILEKIKKSDNLRKLFENDLYKNRLKREFDIISELNFEDYFLIIQDWINWAKENDISIGPGRGSAAGSLISYVLGITEIDPIKYNLIFERFLNPKRISMPDIDIDVQDDKRYQVINYLVNKYGYNRVANIITFSTLGKKSAIRDILRAYNVSPVKINKVSKLISSDDTSLIKEASKNENLIKELDQINPLDNTFTNNVINQTTRISGFYRQIGTHAAGIVISAKPIIDLVPTFENADNFQQTQLSMEYLEYFGLIKMDILGLKTLSTIKQIENEIKAKYNKEINWETIDYNDKKTFDLLSSGNTAGIFQVESPIMIRALKQIKVNSFNDISAIISLNRPGPMAYVSNYAKRKNGQEEIPLISQEYNEIVKDTYGIIIYQEQIMQIAQKIANMTFEEADLLRKIISKKQANEMIEIKNHFIAKALDNNYKEEVAKKIFDTIEKFADYGFNKSHAVAYSMLTFKMAYLKANFPLEFFASCITSANGAQTTVSKFANEAKMMGITVLSPDINLSSDIATIQNNKIILPLSLIKGIGPEIVKLIINNRKENNGYKNFLDCYLSLFKIKSFGKSTFETLIKANALRNFKLSQKTMLSEIDPSSNSSIFVQQNLFKKNEDIINQIINNEPLNCEEDNDKDLEQNEIELLGQIYNNFTTQNYEIENNRLIDTRAGNEYVMVVQCINVVIGNDKRGRPYQRIDFQDSTYKVVAFMFKVNEELVKLKNKIVKIKFIRKDENKILLRDCEVIK</sequence>
<dbReference type="GO" id="GO:0008408">
    <property type="term" value="F:3'-5' exonuclease activity"/>
    <property type="evidence" value="ECO:0007669"/>
    <property type="project" value="InterPro"/>
</dbReference>
<dbReference type="InterPro" id="IPR029460">
    <property type="entry name" value="DNAPol_HHH"/>
</dbReference>
<dbReference type="Gene3D" id="3.20.20.140">
    <property type="entry name" value="Metal-dependent hydrolases"/>
    <property type="match status" value="1"/>
</dbReference>
<dbReference type="Pfam" id="PF14579">
    <property type="entry name" value="HHH_6"/>
    <property type="match status" value="1"/>
</dbReference>
<keyword evidence="2 8" id="KW-0808">Transferase</keyword>
<organism evidence="8 9">
    <name type="scientific">Mycoplasmopsis arginini</name>
    <name type="common">Mycoplasma arginini</name>
    <dbReference type="NCBI Taxonomy" id="2094"/>
    <lineage>
        <taxon>Bacteria</taxon>
        <taxon>Bacillati</taxon>
        <taxon>Mycoplasmatota</taxon>
        <taxon>Mycoplasmoidales</taxon>
        <taxon>Metamycoplasmataceae</taxon>
        <taxon>Mycoplasmopsis</taxon>
    </lineage>
</organism>
<dbReference type="NCBIfam" id="TIGR00594">
    <property type="entry name" value="polc"/>
    <property type="match status" value="1"/>
</dbReference>
<dbReference type="Pfam" id="PF07733">
    <property type="entry name" value="DNA_pol3_alpha"/>
    <property type="match status" value="1"/>
</dbReference>
<dbReference type="InterPro" id="IPR011708">
    <property type="entry name" value="DNA_pol3_alpha_NTPase_dom"/>
</dbReference>
<dbReference type="GO" id="GO:0006260">
    <property type="term" value="P:DNA replication"/>
    <property type="evidence" value="ECO:0007669"/>
    <property type="project" value="UniProtKB-KW"/>
</dbReference>
<dbReference type="PANTHER" id="PTHR32294">
    <property type="entry name" value="DNA POLYMERASE III SUBUNIT ALPHA"/>
    <property type="match status" value="1"/>
</dbReference>
<dbReference type="PANTHER" id="PTHR32294:SF0">
    <property type="entry name" value="DNA POLYMERASE III SUBUNIT ALPHA"/>
    <property type="match status" value="1"/>
</dbReference>
<evidence type="ECO:0000313" key="8">
    <source>
        <dbReference type="EMBL" id="MDI3349519.1"/>
    </source>
</evidence>
<dbReference type="EMBL" id="JAPFAR010000042">
    <property type="protein sequence ID" value="MDI3349519.1"/>
    <property type="molecule type" value="Genomic_DNA"/>
</dbReference>
<evidence type="ECO:0000313" key="9">
    <source>
        <dbReference type="Proteomes" id="UP001162175"/>
    </source>
</evidence>
<feature type="domain" description="Polymerase/histidinol phosphatase N-terminal" evidence="7">
    <location>
        <begin position="4"/>
        <end position="71"/>
    </location>
</feature>
<gene>
    <name evidence="8" type="primary">dnaE</name>
    <name evidence="8" type="ORF">DCBHLPFO_00154</name>
</gene>
<dbReference type="Gene3D" id="1.10.150.870">
    <property type="match status" value="1"/>
</dbReference>
<dbReference type="SMART" id="SM00481">
    <property type="entry name" value="POLIIIAc"/>
    <property type="match status" value="1"/>
</dbReference>
<dbReference type="InterPro" id="IPR004013">
    <property type="entry name" value="PHP_dom"/>
</dbReference>
<dbReference type="InterPro" id="IPR003141">
    <property type="entry name" value="Pol/His_phosphatase_N"/>
</dbReference>
<keyword evidence="5" id="KW-0239">DNA-directed DNA polymerase</keyword>
<dbReference type="SUPFAM" id="SSF89550">
    <property type="entry name" value="PHP domain-like"/>
    <property type="match status" value="1"/>
</dbReference>
<keyword evidence="3 8" id="KW-0548">Nucleotidyltransferase</keyword>
<dbReference type="EC" id="2.7.7.7" evidence="1"/>
<evidence type="ECO:0000259" key="7">
    <source>
        <dbReference type="SMART" id="SM00481"/>
    </source>
</evidence>
<evidence type="ECO:0000256" key="3">
    <source>
        <dbReference type="ARBA" id="ARBA00022695"/>
    </source>
</evidence>
<evidence type="ECO:0000256" key="6">
    <source>
        <dbReference type="ARBA" id="ARBA00049244"/>
    </source>
</evidence>
<keyword evidence="4" id="KW-0235">DNA replication</keyword>
<accession>A0AA43QWY1</accession>
<dbReference type="Gene3D" id="1.10.10.1600">
    <property type="entry name" value="Bacterial DNA polymerase III alpha subunit, thumb domain"/>
    <property type="match status" value="1"/>
</dbReference>
<reference evidence="8" key="1">
    <citation type="submission" date="2022-11" db="EMBL/GenBank/DDBJ databases">
        <title>Draft genome of Mycoplasma arginini isolated from fly.</title>
        <authorList>
            <person name="Severgnini M."/>
            <person name="Gioia G."/>
            <person name="Cremonesi P."/>
            <person name="Moroni P."/>
            <person name="Addis M.F."/>
            <person name="Castiglioni B."/>
        </authorList>
    </citation>
    <scope>NUCLEOTIDE SEQUENCE</scope>
    <source>
        <strain evidence="8">QMP CG1-1632</strain>
    </source>
</reference>
<proteinExistence type="predicted"/>
<evidence type="ECO:0000256" key="2">
    <source>
        <dbReference type="ARBA" id="ARBA00022679"/>
    </source>
</evidence>
<dbReference type="SUPFAM" id="SSF47781">
    <property type="entry name" value="RuvA domain 2-like"/>
    <property type="match status" value="1"/>
</dbReference>
<dbReference type="InterPro" id="IPR041931">
    <property type="entry name" value="DNA_pol3_alpha_thumb_dom"/>
</dbReference>
<evidence type="ECO:0000256" key="1">
    <source>
        <dbReference type="ARBA" id="ARBA00012417"/>
    </source>
</evidence>
<dbReference type="InterPro" id="IPR004805">
    <property type="entry name" value="DnaE2/DnaE/PolC"/>
</dbReference>
<protein>
    <recommendedName>
        <fullName evidence="1">DNA-directed DNA polymerase</fullName>
        <ecNumber evidence="1">2.7.7.7</ecNumber>
    </recommendedName>
</protein>